<gene>
    <name evidence="1" type="ORF">AMJ44_15795</name>
</gene>
<proteinExistence type="predicted"/>
<name>A0A0S7XIK1_UNCSA</name>
<protein>
    <submittedName>
        <fullName evidence="1">Uncharacterized protein</fullName>
    </submittedName>
</protein>
<comment type="caution">
    <text evidence="1">The sequence shown here is derived from an EMBL/GenBank/DDBJ whole genome shotgun (WGS) entry which is preliminary data.</text>
</comment>
<evidence type="ECO:0000313" key="2">
    <source>
        <dbReference type="Proteomes" id="UP000051861"/>
    </source>
</evidence>
<evidence type="ECO:0000313" key="1">
    <source>
        <dbReference type="EMBL" id="KPJ62306.1"/>
    </source>
</evidence>
<dbReference type="EMBL" id="LIZX01000275">
    <property type="protein sequence ID" value="KPJ62306.1"/>
    <property type="molecule type" value="Genomic_DNA"/>
</dbReference>
<accession>A0A0S7XIK1</accession>
<reference evidence="1 2" key="1">
    <citation type="journal article" date="2015" name="Microbiome">
        <title>Genomic resolution of linkages in carbon, nitrogen, and sulfur cycling among widespread estuary sediment bacteria.</title>
        <authorList>
            <person name="Baker B.J."/>
            <person name="Lazar C.S."/>
            <person name="Teske A.P."/>
            <person name="Dick G.J."/>
        </authorList>
    </citation>
    <scope>NUCLEOTIDE SEQUENCE [LARGE SCALE GENOMIC DNA]</scope>
    <source>
        <strain evidence="1">DG_54_3</strain>
    </source>
</reference>
<sequence length="68" mass="8024">MDKTNFLAALLFLHFPRLLREWRLEEITCNTRCLLTLTSRNFVMSALTKTKKVLDKLAVVNYIKNRIP</sequence>
<dbReference type="Proteomes" id="UP000051861">
    <property type="component" value="Unassembled WGS sequence"/>
</dbReference>
<organism evidence="1 2">
    <name type="scientific">candidate division WOR-1 bacterium DG_54_3</name>
    <dbReference type="NCBI Taxonomy" id="1703775"/>
    <lineage>
        <taxon>Bacteria</taxon>
        <taxon>Bacillati</taxon>
        <taxon>Saganbacteria</taxon>
    </lineage>
</organism>
<dbReference type="AlphaFoldDB" id="A0A0S7XIK1"/>